<comment type="similarity">
    <text evidence="1">Belongs to the bacterial solute-binding protein 5 family.</text>
</comment>
<feature type="domain" description="Solute-binding protein family 5" evidence="5">
    <location>
        <begin position="85"/>
        <end position="444"/>
    </location>
</feature>
<accession>A0ABU8LDR1</accession>
<dbReference type="InterPro" id="IPR000914">
    <property type="entry name" value="SBP_5_dom"/>
</dbReference>
<dbReference type="RefSeq" id="WP_337332144.1">
    <property type="nucleotide sequence ID" value="NZ_JBBDGM010000006.1"/>
</dbReference>
<dbReference type="PIRSF" id="PIRSF002741">
    <property type="entry name" value="MppA"/>
    <property type="match status" value="1"/>
</dbReference>
<feature type="chain" id="PRO_5047063586" evidence="4">
    <location>
        <begin position="27"/>
        <end position="532"/>
    </location>
</feature>
<keyword evidence="7" id="KW-1185">Reference proteome</keyword>
<evidence type="ECO:0000256" key="2">
    <source>
        <dbReference type="ARBA" id="ARBA00022448"/>
    </source>
</evidence>
<feature type="signal peptide" evidence="4">
    <location>
        <begin position="1"/>
        <end position="26"/>
    </location>
</feature>
<evidence type="ECO:0000256" key="3">
    <source>
        <dbReference type="ARBA" id="ARBA00022729"/>
    </source>
</evidence>
<dbReference type="Gene3D" id="3.10.105.10">
    <property type="entry name" value="Dipeptide-binding Protein, Domain 3"/>
    <property type="match status" value="1"/>
</dbReference>
<gene>
    <name evidence="6" type="ORF">WDU99_09165</name>
</gene>
<dbReference type="InterPro" id="IPR030678">
    <property type="entry name" value="Peptide/Ni-bd"/>
</dbReference>
<sequence>MVVTRARSRRLAVVGLVAALSVAGLAACSPDSGAPAQADTGILTVAASAAVTTWDPVSSFSTEALYMGNLYEPLLWKNPEGAAEEFTPAIAEKWETSEDGLTWTFTIRDGVTFHDGETVDAAAVVASIEAARERAGASFIWAPLDSVEATDDLTVVMHLKYSAPMDLVAASTYGAWIVSPKALEAAAQDEKYFEAGVDAGTGPYVLDSYEPGSKVVLKAYEDYWNDDKAPNYDIVDISITPDAVTAQQMLTAGEVDFATTVPLENVESVAEQTGATVRTANSPFNYLGYFNTLRAPLDDPAVRQALSYAVPYQDLIDVGVQGFGTQAHGPVPKGIFPYSDSVPQYTYDLERAKELLAEAGHPDGFTLTLSYASENPAEARFVPLIKDSFAKIGVDVEVTAELFNQQWEKAKADPQNAQDIFIVYYWPTYSDAGSDNLYSLFHSSEEPFFNLSYWNNPEYDALIENAGTLTGSDRDAAQAEYEKAMGMLYDQAPGLYLFDAQVVTVVPEDLKIGQFNENYPFTTFFAPIEPAA</sequence>
<dbReference type="PANTHER" id="PTHR30290:SF9">
    <property type="entry name" value="OLIGOPEPTIDE-BINDING PROTEIN APPA"/>
    <property type="match status" value="1"/>
</dbReference>
<dbReference type="Pfam" id="PF00496">
    <property type="entry name" value="SBP_bac_5"/>
    <property type="match status" value="1"/>
</dbReference>
<dbReference type="Gene3D" id="3.40.190.10">
    <property type="entry name" value="Periplasmic binding protein-like II"/>
    <property type="match status" value="1"/>
</dbReference>
<evidence type="ECO:0000313" key="7">
    <source>
        <dbReference type="Proteomes" id="UP001371224"/>
    </source>
</evidence>
<dbReference type="SUPFAM" id="SSF53850">
    <property type="entry name" value="Periplasmic binding protein-like II"/>
    <property type="match status" value="1"/>
</dbReference>
<proteinExistence type="inferred from homology"/>
<evidence type="ECO:0000259" key="5">
    <source>
        <dbReference type="Pfam" id="PF00496"/>
    </source>
</evidence>
<dbReference type="Proteomes" id="UP001371224">
    <property type="component" value="Unassembled WGS sequence"/>
</dbReference>
<dbReference type="EMBL" id="JBBDGM010000006">
    <property type="protein sequence ID" value="MEJ1088482.1"/>
    <property type="molecule type" value="Genomic_DNA"/>
</dbReference>
<dbReference type="CDD" id="cd08512">
    <property type="entry name" value="PBP2_NikA_DppA_OppA_like_7"/>
    <property type="match status" value="1"/>
</dbReference>
<dbReference type="PANTHER" id="PTHR30290">
    <property type="entry name" value="PERIPLASMIC BINDING COMPONENT OF ABC TRANSPORTER"/>
    <property type="match status" value="1"/>
</dbReference>
<name>A0ABU8LDR1_9MICO</name>
<evidence type="ECO:0000256" key="1">
    <source>
        <dbReference type="ARBA" id="ARBA00005695"/>
    </source>
</evidence>
<dbReference type="InterPro" id="IPR039424">
    <property type="entry name" value="SBP_5"/>
</dbReference>
<evidence type="ECO:0000313" key="6">
    <source>
        <dbReference type="EMBL" id="MEJ1088482.1"/>
    </source>
</evidence>
<comment type="caution">
    <text evidence="6">The sequence shown here is derived from an EMBL/GenBank/DDBJ whole genome shotgun (WGS) entry which is preliminary data.</text>
</comment>
<reference evidence="6 7" key="1">
    <citation type="submission" date="2024-02" db="EMBL/GenBank/DDBJ databases">
        <authorList>
            <person name="Saticioglu I.B."/>
        </authorList>
    </citation>
    <scope>NUCLEOTIDE SEQUENCE [LARGE SCALE GENOMIC DNA]</scope>
    <source>
        <strain evidence="6 7">Mu-80</strain>
    </source>
</reference>
<organism evidence="6 7">
    <name type="scientific">Microbacterium bandirmense</name>
    <dbReference type="NCBI Taxonomy" id="3122050"/>
    <lineage>
        <taxon>Bacteria</taxon>
        <taxon>Bacillati</taxon>
        <taxon>Actinomycetota</taxon>
        <taxon>Actinomycetes</taxon>
        <taxon>Micrococcales</taxon>
        <taxon>Microbacteriaceae</taxon>
        <taxon>Microbacterium</taxon>
    </lineage>
</organism>
<dbReference type="PROSITE" id="PS51257">
    <property type="entry name" value="PROKAR_LIPOPROTEIN"/>
    <property type="match status" value="1"/>
</dbReference>
<keyword evidence="2" id="KW-0813">Transport</keyword>
<keyword evidence="3 4" id="KW-0732">Signal</keyword>
<evidence type="ECO:0000256" key="4">
    <source>
        <dbReference type="SAM" id="SignalP"/>
    </source>
</evidence>
<protein>
    <submittedName>
        <fullName evidence="6">ABC transporter substrate-binding protein</fullName>
    </submittedName>
</protein>